<feature type="domain" description="MD-2-related lipid-recognition" evidence="10">
    <location>
        <begin position="29"/>
        <end position="144"/>
    </location>
</feature>
<proteinExistence type="inferred from homology"/>
<feature type="chain" id="PRO_5040256039" description="Phosphatidylglycerol/phosphatidylinositol transfer protein" evidence="9">
    <location>
        <begin position="21"/>
        <end position="227"/>
    </location>
</feature>
<evidence type="ECO:0000256" key="6">
    <source>
        <dbReference type="ARBA" id="ARBA00022729"/>
    </source>
</evidence>
<evidence type="ECO:0000313" key="11">
    <source>
        <dbReference type="EMBL" id="CAG8603928.1"/>
    </source>
</evidence>
<accession>A0A9N9CJC5</accession>
<comment type="similarity">
    <text evidence="2">Belongs to the NPC2 family.</text>
</comment>
<keyword evidence="5" id="KW-0813">Transport</keyword>
<dbReference type="SMART" id="SM00737">
    <property type="entry name" value="ML"/>
    <property type="match status" value="1"/>
</dbReference>
<name>A0A9N9CJC5_9GLOM</name>
<evidence type="ECO:0000256" key="2">
    <source>
        <dbReference type="ARBA" id="ARBA00006370"/>
    </source>
</evidence>
<evidence type="ECO:0000259" key="10">
    <source>
        <dbReference type="SMART" id="SM00737"/>
    </source>
</evidence>
<evidence type="ECO:0000256" key="4">
    <source>
        <dbReference type="ARBA" id="ARBA00016056"/>
    </source>
</evidence>
<comment type="subunit">
    <text evidence="3">Monomer.</text>
</comment>
<evidence type="ECO:0000256" key="9">
    <source>
        <dbReference type="SAM" id="SignalP"/>
    </source>
</evidence>
<feature type="region of interest" description="Disordered" evidence="8">
    <location>
        <begin position="192"/>
        <end position="227"/>
    </location>
</feature>
<keyword evidence="6 9" id="KW-0732">Signal</keyword>
<evidence type="ECO:0000256" key="5">
    <source>
        <dbReference type="ARBA" id="ARBA00022448"/>
    </source>
</evidence>
<keyword evidence="7" id="KW-0445">Lipid transport</keyword>
<comment type="caution">
    <text evidence="11">The sequence shown here is derived from an EMBL/GenBank/DDBJ whole genome shotgun (WGS) entry which is preliminary data.</text>
</comment>
<feature type="region of interest" description="Disordered" evidence="8">
    <location>
        <begin position="155"/>
        <end position="178"/>
    </location>
</feature>
<dbReference type="InterPro" id="IPR039670">
    <property type="entry name" value="NPC2-like"/>
</dbReference>
<evidence type="ECO:0000256" key="7">
    <source>
        <dbReference type="ARBA" id="ARBA00023055"/>
    </source>
</evidence>
<dbReference type="PANTHER" id="PTHR11306">
    <property type="entry name" value="NIEMANN PICK TYPE C2 PROTEIN NPC2-RELATED"/>
    <property type="match status" value="1"/>
</dbReference>
<dbReference type="GO" id="GO:0032934">
    <property type="term" value="F:sterol binding"/>
    <property type="evidence" value="ECO:0007669"/>
    <property type="project" value="InterPro"/>
</dbReference>
<dbReference type="GO" id="GO:0015918">
    <property type="term" value="P:sterol transport"/>
    <property type="evidence" value="ECO:0007669"/>
    <property type="project" value="InterPro"/>
</dbReference>
<dbReference type="InterPro" id="IPR014756">
    <property type="entry name" value="Ig_E-set"/>
</dbReference>
<evidence type="ECO:0000256" key="1">
    <source>
        <dbReference type="ARBA" id="ARBA00002053"/>
    </source>
</evidence>
<sequence length="227" mass="24180">MKHSILFLLVVLATISVISATSMETVAQFRPCNLCSHSKALNVTLSPYTIVPGKAVTFNISGTAATKIPKDSTVEIKLFNGDDFKKTFSGNFCKLSKSKCPVKQGTVFDLLHKITPKKLPKKYFIQIKILDPQRKQLMCSTNKHRLFNSNSYSNFGSNSNSGSKSGSKSGSNAGSNSGSTSDSIFGSIFGSHSGSNSDSNSGPIFGSHSGSNSDSNSHSGSNFDLIC</sequence>
<evidence type="ECO:0000256" key="3">
    <source>
        <dbReference type="ARBA" id="ARBA00011245"/>
    </source>
</evidence>
<dbReference type="Pfam" id="PF02221">
    <property type="entry name" value="E1_DerP2_DerF2"/>
    <property type="match status" value="1"/>
</dbReference>
<dbReference type="Proteomes" id="UP000789572">
    <property type="component" value="Unassembled WGS sequence"/>
</dbReference>
<dbReference type="InterPro" id="IPR003172">
    <property type="entry name" value="ML_dom"/>
</dbReference>
<dbReference type="PANTHER" id="PTHR11306:SF0">
    <property type="entry name" value="PHOSPHATIDYLGLYCEROL_PHOSPHATIDYLINOSITOL TRANSFER PROTEIN"/>
    <property type="match status" value="1"/>
</dbReference>
<dbReference type="Gene3D" id="2.60.40.770">
    <property type="match status" value="1"/>
</dbReference>
<feature type="signal peptide" evidence="9">
    <location>
        <begin position="1"/>
        <end position="20"/>
    </location>
</feature>
<protein>
    <recommendedName>
        <fullName evidence="4">Phosphatidylglycerol/phosphatidylinositol transfer protein</fullName>
    </recommendedName>
</protein>
<gene>
    <name evidence="11" type="ORF">POCULU_LOCUS7611</name>
</gene>
<keyword evidence="12" id="KW-1185">Reference proteome</keyword>
<evidence type="ECO:0000313" key="12">
    <source>
        <dbReference type="Proteomes" id="UP000789572"/>
    </source>
</evidence>
<evidence type="ECO:0000256" key="8">
    <source>
        <dbReference type="SAM" id="MobiDB-lite"/>
    </source>
</evidence>
<dbReference type="SUPFAM" id="SSF81296">
    <property type="entry name" value="E set domains"/>
    <property type="match status" value="1"/>
</dbReference>
<comment type="function">
    <text evidence="1">Catalyzes the intermembrane transfer of phosphatidylglycerol and phosphatidylinositol.</text>
</comment>
<organism evidence="11 12">
    <name type="scientific">Paraglomus occultum</name>
    <dbReference type="NCBI Taxonomy" id="144539"/>
    <lineage>
        <taxon>Eukaryota</taxon>
        <taxon>Fungi</taxon>
        <taxon>Fungi incertae sedis</taxon>
        <taxon>Mucoromycota</taxon>
        <taxon>Glomeromycotina</taxon>
        <taxon>Glomeromycetes</taxon>
        <taxon>Paraglomerales</taxon>
        <taxon>Paraglomeraceae</taxon>
        <taxon>Paraglomus</taxon>
    </lineage>
</organism>
<dbReference type="EMBL" id="CAJVPJ010001795">
    <property type="protein sequence ID" value="CAG8603928.1"/>
    <property type="molecule type" value="Genomic_DNA"/>
</dbReference>
<dbReference type="AlphaFoldDB" id="A0A9N9CJC5"/>
<reference evidence="11" key="1">
    <citation type="submission" date="2021-06" db="EMBL/GenBank/DDBJ databases">
        <authorList>
            <person name="Kallberg Y."/>
            <person name="Tangrot J."/>
            <person name="Rosling A."/>
        </authorList>
    </citation>
    <scope>NUCLEOTIDE SEQUENCE</scope>
    <source>
        <strain evidence="11">IA702</strain>
    </source>
</reference>